<dbReference type="RefSeq" id="WP_099069262.1">
    <property type="nucleotide sequence ID" value="NZ_LAHD01000036.1"/>
</dbReference>
<dbReference type="AlphaFoldDB" id="A0A9Q6EL21"/>
<dbReference type="SUPFAM" id="SSF53474">
    <property type="entry name" value="alpha/beta-Hydrolases"/>
    <property type="match status" value="1"/>
</dbReference>
<organism evidence="1 2">
    <name type="scientific">Nostoc linckia z8</name>
    <dbReference type="NCBI Taxonomy" id="1628746"/>
    <lineage>
        <taxon>Bacteria</taxon>
        <taxon>Bacillati</taxon>
        <taxon>Cyanobacteriota</taxon>
        <taxon>Cyanophyceae</taxon>
        <taxon>Nostocales</taxon>
        <taxon>Nostocaceae</taxon>
        <taxon>Nostoc</taxon>
    </lineage>
</organism>
<dbReference type="GeneID" id="57096879"/>
<evidence type="ECO:0008006" key="3">
    <source>
        <dbReference type="Google" id="ProtNLM"/>
    </source>
</evidence>
<comment type="caution">
    <text evidence="1">The sequence shown here is derived from an EMBL/GenBank/DDBJ whole genome shotgun (WGS) entry which is preliminary data.</text>
</comment>
<accession>A0A9Q6EL21</accession>
<name>A0A9Q6EL21_NOSLI</name>
<dbReference type="InterPro" id="IPR029058">
    <property type="entry name" value="AB_hydrolase_fold"/>
</dbReference>
<gene>
    <name evidence="1" type="ORF">VF08_14740</name>
</gene>
<protein>
    <recommendedName>
        <fullName evidence="3">Chemotaxis protein</fullName>
    </recommendedName>
</protein>
<proteinExistence type="predicted"/>
<reference evidence="1 2" key="1">
    <citation type="submission" date="2015-02" db="EMBL/GenBank/DDBJ databases">
        <title>Nostoc linckia genome annotation.</title>
        <authorList>
            <person name="Zhou Z."/>
        </authorList>
    </citation>
    <scope>NUCLEOTIDE SEQUENCE [LARGE SCALE GENOMIC DNA]</scope>
    <source>
        <strain evidence="2">z8</strain>
    </source>
</reference>
<dbReference type="EMBL" id="LAHD01000036">
    <property type="protein sequence ID" value="PHK03575.1"/>
    <property type="molecule type" value="Genomic_DNA"/>
</dbReference>
<evidence type="ECO:0000313" key="2">
    <source>
        <dbReference type="Proteomes" id="UP000222310"/>
    </source>
</evidence>
<sequence length="294" mass="33264">MLNKIAVAVIHGIGKASPEFKNKDNPEKFAGGIARKLKSQVSKLLGEDEQQIDSKLEIEAIYWAPILQDLEDELSRRLELQKLSNPWGLRDFIIHSLADSIGYQITPKHRDIYDNVHRVIAETLKELAQKAGSKAPLCIIGHSLGSVITSNYIWDLQNEIMQIQVGNTPLEQGETLALYYTLGSQIALWRLRYTDFGTPITIPSPKLSNHYPNLEGEWINFYDRDDVLGFPIKAINEEYKAAVKEDVEVNSGNILTNWTPFSHNGYWTDDEVTKPIAMALARMWKSINGRIVGF</sequence>
<evidence type="ECO:0000313" key="1">
    <source>
        <dbReference type="EMBL" id="PHK03575.1"/>
    </source>
</evidence>
<dbReference type="Proteomes" id="UP000222310">
    <property type="component" value="Unassembled WGS sequence"/>
</dbReference>